<evidence type="ECO:0000256" key="5">
    <source>
        <dbReference type="ARBA" id="ARBA00022827"/>
    </source>
</evidence>
<dbReference type="PANTHER" id="PTHR10742:SF313">
    <property type="entry name" value="AMINE OXIDASE"/>
    <property type="match status" value="1"/>
</dbReference>
<proteinExistence type="inferred from homology"/>
<dbReference type="PANTHER" id="PTHR10742">
    <property type="entry name" value="FLAVIN MONOAMINE OXIDASE"/>
    <property type="match status" value="1"/>
</dbReference>
<dbReference type="GO" id="GO:0046592">
    <property type="term" value="F:polyamine oxidase activity"/>
    <property type="evidence" value="ECO:0007669"/>
    <property type="project" value="UniProtKB-ARBA"/>
</dbReference>
<comment type="caution">
    <text evidence="10">The sequence shown here is derived from an EMBL/GenBank/DDBJ whole genome shotgun (WGS) entry which is preliminary data.</text>
</comment>
<keyword evidence="8" id="KW-0732">Signal</keyword>
<evidence type="ECO:0000256" key="3">
    <source>
        <dbReference type="ARBA" id="ARBA00005995"/>
    </source>
</evidence>
<keyword evidence="4" id="KW-0285">Flavoprotein</keyword>
<protein>
    <recommendedName>
        <fullName evidence="9">Amine oxidase domain-containing protein</fullName>
    </recommendedName>
</protein>
<evidence type="ECO:0000256" key="1">
    <source>
        <dbReference type="ARBA" id="ARBA00001974"/>
    </source>
</evidence>
<feature type="binding site" evidence="7">
    <location>
        <begin position="58"/>
        <end position="59"/>
    </location>
    <ligand>
        <name>FAD</name>
        <dbReference type="ChEBI" id="CHEBI:57692"/>
    </ligand>
</feature>
<dbReference type="PRINTS" id="PR00757">
    <property type="entry name" value="AMINEOXDASEF"/>
</dbReference>
<feature type="chain" id="PRO_5044840692" description="Amine oxidase domain-containing protein" evidence="8">
    <location>
        <begin position="21"/>
        <end position="513"/>
    </location>
</feature>
<feature type="signal peptide" evidence="8">
    <location>
        <begin position="1"/>
        <end position="20"/>
    </location>
</feature>
<comment type="cofactor">
    <cofactor evidence="1">
        <name>FAD</name>
        <dbReference type="ChEBI" id="CHEBI:57692"/>
    </cofactor>
</comment>
<dbReference type="GO" id="GO:0050660">
    <property type="term" value="F:flavin adenine dinucleotide binding"/>
    <property type="evidence" value="ECO:0007669"/>
    <property type="project" value="UniProtKB-ARBA"/>
</dbReference>
<evidence type="ECO:0000259" key="9">
    <source>
        <dbReference type="Pfam" id="PF01593"/>
    </source>
</evidence>
<reference evidence="10 11" key="1">
    <citation type="submission" date="2024-09" db="EMBL/GenBank/DDBJ databases">
        <title>Chromosome-scale assembly of Riccia fluitans.</title>
        <authorList>
            <person name="Paukszto L."/>
            <person name="Sawicki J."/>
            <person name="Karawczyk K."/>
            <person name="Piernik-Szablinska J."/>
            <person name="Szczecinska M."/>
            <person name="Mazdziarz M."/>
        </authorList>
    </citation>
    <scope>NUCLEOTIDE SEQUENCE [LARGE SCALE GENOMIC DNA]</scope>
    <source>
        <strain evidence="10">Rf_01</strain>
        <tissue evidence="10">Aerial parts of the thallus</tissue>
    </source>
</reference>
<evidence type="ECO:0000256" key="7">
    <source>
        <dbReference type="PIRSR" id="PIRSR601613-1"/>
    </source>
</evidence>
<evidence type="ECO:0000313" key="11">
    <source>
        <dbReference type="Proteomes" id="UP001605036"/>
    </source>
</evidence>
<feature type="binding site" evidence="7">
    <location>
        <position position="38"/>
    </location>
    <ligand>
        <name>FAD</name>
        <dbReference type="ChEBI" id="CHEBI:57692"/>
    </ligand>
</feature>
<dbReference type="Gene3D" id="3.90.660.10">
    <property type="match status" value="1"/>
</dbReference>
<evidence type="ECO:0000256" key="4">
    <source>
        <dbReference type="ARBA" id="ARBA00022630"/>
    </source>
</evidence>
<dbReference type="InterPro" id="IPR001613">
    <property type="entry name" value="Flavin_amine_oxidase"/>
</dbReference>
<evidence type="ECO:0000256" key="8">
    <source>
        <dbReference type="SAM" id="SignalP"/>
    </source>
</evidence>
<evidence type="ECO:0000256" key="2">
    <source>
        <dbReference type="ARBA" id="ARBA00004723"/>
    </source>
</evidence>
<dbReference type="InterPro" id="IPR036188">
    <property type="entry name" value="FAD/NAD-bd_sf"/>
</dbReference>
<accession>A0ABD1YXS1</accession>
<comment type="similarity">
    <text evidence="3">Belongs to the flavin monoamine oxidase family.</text>
</comment>
<dbReference type="SUPFAM" id="SSF51905">
    <property type="entry name" value="FAD/NAD(P)-binding domain"/>
    <property type="match status" value="1"/>
</dbReference>
<comment type="pathway">
    <text evidence="2">Amine and polyamine degradation; spermine degradation.</text>
</comment>
<dbReference type="SUPFAM" id="SSF54373">
    <property type="entry name" value="FAD-linked reductases, C-terminal domain"/>
    <property type="match status" value="1"/>
</dbReference>
<keyword evidence="5" id="KW-0274">FAD</keyword>
<dbReference type="Pfam" id="PF01593">
    <property type="entry name" value="Amino_oxidase"/>
    <property type="match status" value="1"/>
</dbReference>
<dbReference type="Proteomes" id="UP001605036">
    <property type="component" value="Unassembled WGS sequence"/>
</dbReference>
<feature type="binding site" evidence="7">
    <location>
        <position position="250"/>
    </location>
    <ligand>
        <name>FAD</name>
        <dbReference type="ChEBI" id="CHEBI:57692"/>
    </ligand>
</feature>
<dbReference type="AlphaFoldDB" id="A0ABD1YXS1"/>
<name>A0ABD1YXS1_9MARC</name>
<keyword evidence="11" id="KW-1185">Reference proteome</keyword>
<evidence type="ECO:0000313" key="10">
    <source>
        <dbReference type="EMBL" id="KAL2634584.1"/>
    </source>
</evidence>
<keyword evidence="6" id="KW-0560">Oxidoreductase</keyword>
<organism evidence="10 11">
    <name type="scientific">Riccia fluitans</name>
    <dbReference type="NCBI Taxonomy" id="41844"/>
    <lineage>
        <taxon>Eukaryota</taxon>
        <taxon>Viridiplantae</taxon>
        <taxon>Streptophyta</taxon>
        <taxon>Embryophyta</taxon>
        <taxon>Marchantiophyta</taxon>
        <taxon>Marchantiopsida</taxon>
        <taxon>Marchantiidae</taxon>
        <taxon>Marchantiales</taxon>
        <taxon>Ricciaceae</taxon>
        <taxon>Riccia</taxon>
    </lineage>
</organism>
<sequence length="513" mass="57133">MKLVCVQLFLLLLLSVDTLGISAEDSNVDVIIIGAGMSGITAGKTLTANGITNFIILEATDKVGGRIRNSDFAGYEVELGANWVEGVNGEQLNPVWTLAQQVKLRTSLSDFSNLSSNVYTASGPLPPQTDADAITTAQNEYVINLSVNLTANGDDDISVLTAQRSYGSVPSTPVEMVLDYFLYDGEYAEPPRVSSLKNTQPGPTFKNFGEDLYFAADPRGFATIIKPVASYLQSKDGKYVDPRLKLEKVVNKIVYTKEGVTVSTEDGSTYTAKAAILTVSLGVLQSKLIDFQPDLPFWKLEAIFEFDMAIYTKIFLKFPYKFWRTGPGTEFFLYADDSRGYYPIWQHLERELPESNIIFVTVTDDESRKIEQQSNNETLAEIMEVLKSMFGPDIPEAEEILIPRWWSDRLYKGSFSNWPIGVTHHEFAQLQAPIDRLYFAGEHTSALYNGYIHGAYFSGIDAGKDEITGKINLRCTNQTGIRHTEATMAKESQQPKASSQLKVHLIRHAREKL</sequence>
<dbReference type="FunFam" id="3.90.660.10:FF:000012">
    <property type="entry name" value="Polyamine oxidase 1"/>
    <property type="match status" value="1"/>
</dbReference>
<dbReference type="GO" id="GO:0006598">
    <property type="term" value="P:polyamine catabolic process"/>
    <property type="evidence" value="ECO:0007669"/>
    <property type="project" value="UniProtKB-ARBA"/>
</dbReference>
<evidence type="ECO:0000256" key="6">
    <source>
        <dbReference type="ARBA" id="ARBA00023002"/>
    </source>
</evidence>
<dbReference type="InterPro" id="IPR050281">
    <property type="entry name" value="Flavin_monoamine_oxidase"/>
</dbReference>
<feature type="domain" description="Amine oxidase" evidence="9">
    <location>
        <begin position="37"/>
        <end position="462"/>
    </location>
</feature>
<dbReference type="EMBL" id="JBHFFA010000003">
    <property type="protein sequence ID" value="KAL2634584.1"/>
    <property type="molecule type" value="Genomic_DNA"/>
</dbReference>
<gene>
    <name evidence="10" type="ORF">R1flu_006063</name>
</gene>
<dbReference type="InterPro" id="IPR002937">
    <property type="entry name" value="Amino_oxidase"/>
</dbReference>
<dbReference type="Gene3D" id="3.50.50.60">
    <property type="entry name" value="FAD/NAD(P)-binding domain"/>
    <property type="match status" value="1"/>
</dbReference>